<evidence type="ECO:0000256" key="2">
    <source>
        <dbReference type="ARBA" id="ARBA00022723"/>
    </source>
</evidence>
<dbReference type="InterPro" id="IPR045087">
    <property type="entry name" value="Cu-oxidase_fam"/>
</dbReference>
<dbReference type="CDD" id="cd13880">
    <property type="entry name" value="CuRO_2_MaLCC_like"/>
    <property type="match status" value="1"/>
</dbReference>
<dbReference type="InterPro" id="IPR008972">
    <property type="entry name" value="Cupredoxin"/>
</dbReference>
<evidence type="ECO:0000256" key="4">
    <source>
        <dbReference type="ARBA" id="ARBA00023008"/>
    </source>
</evidence>
<keyword evidence="6" id="KW-0732">Signal</keyword>
<feature type="chain" id="PRO_5034213905" description="Multicopper oxidase" evidence="6">
    <location>
        <begin position="23"/>
        <end position="825"/>
    </location>
</feature>
<evidence type="ECO:0000256" key="3">
    <source>
        <dbReference type="ARBA" id="ARBA00023002"/>
    </source>
</evidence>
<evidence type="ECO:0000313" key="11">
    <source>
        <dbReference type="Proteomes" id="UP000433883"/>
    </source>
</evidence>
<dbReference type="GO" id="GO:0016491">
    <property type="term" value="F:oxidoreductase activity"/>
    <property type="evidence" value="ECO:0007669"/>
    <property type="project" value="UniProtKB-KW"/>
</dbReference>
<dbReference type="InterPro" id="IPR002355">
    <property type="entry name" value="Cu_oxidase_Cu_BS"/>
</dbReference>
<evidence type="ECO:0000313" key="10">
    <source>
        <dbReference type="EMBL" id="KAE9976310.1"/>
    </source>
</evidence>
<keyword evidence="4" id="KW-0186">Copper</keyword>
<reference evidence="10 11" key="1">
    <citation type="submission" date="2019-11" db="EMBL/GenBank/DDBJ databases">
        <title>Venturia inaequalis Genome Resource.</title>
        <authorList>
            <person name="Lichtner F.J."/>
        </authorList>
    </citation>
    <scope>NUCLEOTIDE SEQUENCE [LARGE SCALE GENOMIC DNA]</scope>
    <source>
        <strain evidence="10">Bline_iso_100314</strain>
    </source>
</reference>
<dbReference type="InterPro" id="IPR033138">
    <property type="entry name" value="Cu_oxidase_CS"/>
</dbReference>
<sequence>MAPTGFSLALSALSLALPVVSGASLEYDSMCISSTTTLYEYATFGAMGSKPSAAPVKSSPSDSSGQAKAVGSKTVSQQYAPPSDISYPGVTFPVYSPQSPNPNGPLYNPNNYVPQPVSWPGYPKGGQVAAPAFPKHNSNPGGTNKDLFQTPSWCKKGSDLKPALSQSDTNGNSVWGLIDCPHLAPYLGLDNSSVTASVTSSGSLAHATTSSAGSSSSSKSSSSPSFSFGSPANVSISSVPSGTGIPSSLAIPTSLSVPSSLSFPSFNSSITGFLNNTNLFNGTACGKMPESSRVRHYDLSVGYAVIAPDGVQKNGLVVNGGFPGPLIEANWGEWIEITVTNNLPDEGTSLHWHGLLQEGTPWFDGVPSVSQAPIAPGESLTYKFRADHFGTTWYHSHYSAQYSGGALGPLVIHGPKTEPYDIDIGPVMLADWYHKDYFSIVNDTMNGFVPLSNNVLINGKMNYPCENTTFVCTPNAGISKFAFKSGKKHLLRLINPSAEAIMKFTIDGHNLKVIANDFVAINPYETNVVTLGVGQRSDVIISALNWAPHVEAVGSSGDAYWMRAEMGNGFDTANPGCSFSDGISIQATAAVYYEDADTDSLPSTTASWTTAQLQYCGNDALSLTTPLCKIPLVTPATTETIDITFGSNGTNFVWFMNNSTFRADFNHALISAVNNGNMTFEDEWNVHNFGSNDSVRLILHNHFITAHPIHLHGHDYHVLAEGVGEWDGTITNPENTQRRDVQLMQPGLLDGTASYIVIQWNQDNPGVWPLHCHIAWHVSAGLYINVLERPDDIQKMTVPREIKNGENTWNSYSNSVVVNQIDSGL</sequence>
<feature type="region of interest" description="Disordered" evidence="5">
    <location>
        <begin position="50"/>
        <end position="81"/>
    </location>
</feature>
<accession>A0A8H3UTZ7</accession>
<dbReference type="CDD" id="cd13854">
    <property type="entry name" value="CuRO_1_MaLCC_like"/>
    <property type="match status" value="1"/>
</dbReference>
<dbReference type="InterPro" id="IPR011707">
    <property type="entry name" value="Cu-oxidase-like_N"/>
</dbReference>
<evidence type="ECO:0000259" key="8">
    <source>
        <dbReference type="Pfam" id="PF07731"/>
    </source>
</evidence>
<feature type="signal peptide" evidence="6">
    <location>
        <begin position="1"/>
        <end position="22"/>
    </location>
</feature>
<dbReference type="GO" id="GO:0005507">
    <property type="term" value="F:copper ion binding"/>
    <property type="evidence" value="ECO:0007669"/>
    <property type="project" value="InterPro"/>
</dbReference>
<dbReference type="InterPro" id="IPR011706">
    <property type="entry name" value="Cu-oxidase_C"/>
</dbReference>
<name>A0A8H3UTZ7_VENIN</name>
<dbReference type="Gene3D" id="2.60.40.420">
    <property type="entry name" value="Cupredoxins - blue copper proteins"/>
    <property type="match status" value="3"/>
</dbReference>
<organism evidence="10 11">
    <name type="scientific">Venturia inaequalis</name>
    <name type="common">Apple scab fungus</name>
    <dbReference type="NCBI Taxonomy" id="5025"/>
    <lineage>
        <taxon>Eukaryota</taxon>
        <taxon>Fungi</taxon>
        <taxon>Dikarya</taxon>
        <taxon>Ascomycota</taxon>
        <taxon>Pezizomycotina</taxon>
        <taxon>Dothideomycetes</taxon>
        <taxon>Pleosporomycetidae</taxon>
        <taxon>Venturiales</taxon>
        <taxon>Venturiaceae</taxon>
        <taxon>Venturia</taxon>
    </lineage>
</organism>
<dbReference type="SUPFAM" id="SSF49503">
    <property type="entry name" value="Cupredoxins"/>
    <property type="match status" value="3"/>
</dbReference>
<dbReference type="Pfam" id="PF00394">
    <property type="entry name" value="Cu-oxidase"/>
    <property type="match status" value="1"/>
</dbReference>
<dbReference type="PANTHER" id="PTHR11709">
    <property type="entry name" value="MULTI-COPPER OXIDASE"/>
    <property type="match status" value="1"/>
</dbReference>
<dbReference type="Proteomes" id="UP000433883">
    <property type="component" value="Unassembled WGS sequence"/>
</dbReference>
<evidence type="ECO:0000256" key="6">
    <source>
        <dbReference type="SAM" id="SignalP"/>
    </source>
</evidence>
<feature type="domain" description="Plastocyanin-like" evidence="7">
    <location>
        <begin position="426"/>
        <end position="566"/>
    </location>
</feature>
<evidence type="ECO:0000259" key="7">
    <source>
        <dbReference type="Pfam" id="PF00394"/>
    </source>
</evidence>
<evidence type="ECO:0000256" key="5">
    <source>
        <dbReference type="SAM" id="MobiDB-lite"/>
    </source>
</evidence>
<evidence type="ECO:0008006" key="12">
    <source>
        <dbReference type="Google" id="ProtNLM"/>
    </source>
</evidence>
<gene>
    <name evidence="10" type="ORF">BLS_002118</name>
</gene>
<comment type="caution">
    <text evidence="10">The sequence shown here is derived from an EMBL/GenBank/DDBJ whole genome shotgun (WGS) entry which is preliminary data.</text>
</comment>
<dbReference type="AlphaFoldDB" id="A0A8H3UTZ7"/>
<keyword evidence="2" id="KW-0479">Metal-binding</keyword>
<dbReference type="Pfam" id="PF07731">
    <property type="entry name" value="Cu-oxidase_2"/>
    <property type="match status" value="1"/>
</dbReference>
<dbReference type="PANTHER" id="PTHR11709:SF145">
    <property type="entry name" value="LCC1"/>
    <property type="match status" value="1"/>
</dbReference>
<dbReference type="PROSITE" id="PS00080">
    <property type="entry name" value="MULTICOPPER_OXIDASE2"/>
    <property type="match status" value="1"/>
</dbReference>
<dbReference type="PROSITE" id="PS00079">
    <property type="entry name" value="MULTICOPPER_OXIDASE1"/>
    <property type="match status" value="1"/>
</dbReference>
<evidence type="ECO:0000259" key="9">
    <source>
        <dbReference type="Pfam" id="PF07732"/>
    </source>
</evidence>
<dbReference type="Pfam" id="PF07732">
    <property type="entry name" value="Cu-oxidase_3"/>
    <property type="match status" value="1"/>
</dbReference>
<dbReference type="CDD" id="cd13901">
    <property type="entry name" value="CuRO_3_MaLCC_like"/>
    <property type="match status" value="1"/>
</dbReference>
<proteinExistence type="inferred from homology"/>
<evidence type="ECO:0000256" key="1">
    <source>
        <dbReference type="ARBA" id="ARBA00010609"/>
    </source>
</evidence>
<dbReference type="EMBL" id="WNWQ01000156">
    <property type="protein sequence ID" value="KAE9976310.1"/>
    <property type="molecule type" value="Genomic_DNA"/>
</dbReference>
<feature type="domain" description="Plastocyanin-like" evidence="9">
    <location>
        <begin position="302"/>
        <end position="416"/>
    </location>
</feature>
<feature type="domain" description="Plastocyanin-like" evidence="8">
    <location>
        <begin position="667"/>
        <end position="791"/>
    </location>
</feature>
<keyword evidence="3" id="KW-0560">Oxidoreductase</keyword>
<dbReference type="InterPro" id="IPR001117">
    <property type="entry name" value="Cu-oxidase_2nd"/>
</dbReference>
<protein>
    <recommendedName>
        <fullName evidence="12">Multicopper oxidase</fullName>
    </recommendedName>
</protein>
<feature type="compositionally biased region" description="Low complexity" evidence="5">
    <location>
        <begin position="50"/>
        <end position="64"/>
    </location>
</feature>
<comment type="similarity">
    <text evidence="1">Belongs to the multicopper oxidase family.</text>
</comment>